<dbReference type="InterPro" id="IPR050067">
    <property type="entry name" value="IPM_dehydratase_rel_enz"/>
</dbReference>
<keyword evidence="12 13" id="KW-0100">Branched-chain amino acid biosynthesis</keyword>
<evidence type="ECO:0000256" key="12">
    <source>
        <dbReference type="ARBA" id="ARBA00023304"/>
    </source>
</evidence>
<keyword evidence="10 13" id="KW-0411">Iron-sulfur</keyword>
<dbReference type="EMBL" id="FWFK01000001">
    <property type="protein sequence ID" value="SLN20179.1"/>
    <property type="molecule type" value="Genomic_DNA"/>
</dbReference>
<evidence type="ECO:0000256" key="11">
    <source>
        <dbReference type="ARBA" id="ARBA00023239"/>
    </source>
</evidence>
<evidence type="ECO:0000256" key="1">
    <source>
        <dbReference type="ARBA" id="ARBA00000491"/>
    </source>
</evidence>
<dbReference type="PROSITE" id="PS01244">
    <property type="entry name" value="ACONITASE_2"/>
    <property type="match status" value="1"/>
</dbReference>
<evidence type="ECO:0000256" key="5">
    <source>
        <dbReference type="ARBA" id="ARBA00022430"/>
    </source>
</evidence>
<reference evidence="15 16" key="1">
    <citation type="submission" date="2017-03" db="EMBL/GenBank/DDBJ databases">
        <authorList>
            <person name="Afonso C.L."/>
            <person name="Miller P.J."/>
            <person name="Scott M.A."/>
            <person name="Spackman E."/>
            <person name="Goraichik I."/>
            <person name="Dimitrov K.M."/>
            <person name="Suarez D.L."/>
            <person name="Swayne D.E."/>
        </authorList>
    </citation>
    <scope>NUCLEOTIDE SEQUENCE [LARGE SCALE GENOMIC DNA]</scope>
    <source>
        <strain evidence="15 16">CECT 8625</strain>
    </source>
</reference>
<dbReference type="HAMAP" id="MF_01026">
    <property type="entry name" value="LeuC_type1"/>
    <property type="match status" value="1"/>
</dbReference>
<dbReference type="Pfam" id="PF00330">
    <property type="entry name" value="Aconitase"/>
    <property type="match status" value="1"/>
</dbReference>
<dbReference type="InterPro" id="IPR036008">
    <property type="entry name" value="Aconitase_4Fe-4S_dom"/>
</dbReference>
<dbReference type="InterPro" id="IPR004430">
    <property type="entry name" value="3-IsopropMal_deHydase_lsu"/>
</dbReference>
<dbReference type="UniPathway" id="UPA00048">
    <property type="reaction ID" value="UER00071"/>
</dbReference>
<dbReference type="InterPro" id="IPR018136">
    <property type="entry name" value="Aconitase_4Fe-4S_BS"/>
</dbReference>
<evidence type="ECO:0000256" key="8">
    <source>
        <dbReference type="ARBA" id="ARBA00022723"/>
    </source>
</evidence>
<dbReference type="InterPro" id="IPR033941">
    <property type="entry name" value="IPMI_cat"/>
</dbReference>
<comment type="function">
    <text evidence="2 13">Catalyzes the isomerization between 2-isopropylmalate and 3-isopropylmalate, via the formation of 2-isopropylmaleate.</text>
</comment>
<dbReference type="GO" id="GO:0051539">
    <property type="term" value="F:4 iron, 4 sulfur cluster binding"/>
    <property type="evidence" value="ECO:0007669"/>
    <property type="project" value="UniProtKB-KW"/>
</dbReference>
<dbReference type="PRINTS" id="PR00415">
    <property type="entry name" value="ACONITASE"/>
</dbReference>
<keyword evidence="8 13" id="KW-0479">Metal-binding</keyword>
<evidence type="ECO:0000313" key="15">
    <source>
        <dbReference type="EMBL" id="SLN20179.1"/>
    </source>
</evidence>
<feature type="binding site" evidence="13">
    <location>
        <position position="411"/>
    </location>
    <ligand>
        <name>[4Fe-4S] cluster</name>
        <dbReference type="ChEBI" id="CHEBI:49883"/>
    </ligand>
</feature>
<keyword evidence="11 13" id="KW-0456">Lyase</keyword>
<dbReference type="RefSeq" id="WP_085790447.1">
    <property type="nucleotide sequence ID" value="NZ_FWFK01000001.1"/>
</dbReference>
<evidence type="ECO:0000256" key="3">
    <source>
        <dbReference type="ARBA" id="ARBA00004729"/>
    </source>
</evidence>
<comment type="similarity">
    <text evidence="13">Belongs to the aconitase/IPM isomerase family. LeuC type 1 subfamily.</text>
</comment>
<dbReference type="PROSITE" id="PS00450">
    <property type="entry name" value="ACONITASE_1"/>
    <property type="match status" value="1"/>
</dbReference>
<evidence type="ECO:0000256" key="2">
    <source>
        <dbReference type="ARBA" id="ARBA00002695"/>
    </source>
</evidence>
<dbReference type="NCBIfam" id="NF004016">
    <property type="entry name" value="PRK05478.1"/>
    <property type="match status" value="1"/>
</dbReference>
<dbReference type="GO" id="GO:0046872">
    <property type="term" value="F:metal ion binding"/>
    <property type="evidence" value="ECO:0007669"/>
    <property type="project" value="UniProtKB-KW"/>
</dbReference>
<gene>
    <name evidence="15" type="primary">leuC_1</name>
    <name evidence="13" type="synonym">leuC</name>
    <name evidence="15" type="ORF">ROJ8625_00722</name>
</gene>
<dbReference type="AlphaFoldDB" id="A0A1X6YFT1"/>
<comment type="pathway">
    <text evidence="3 13">Amino-acid biosynthesis; L-leucine biosynthesis; L-leucine from 3-methyl-2-oxobutanoate: step 2/4.</text>
</comment>
<feature type="binding site" evidence="13">
    <location>
        <position position="348"/>
    </location>
    <ligand>
        <name>[4Fe-4S] cluster</name>
        <dbReference type="ChEBI" id="CHEBI:49883"/>
    </ligand>
</feature>
<dbReference type="SUPFAM" id="SSF53732">
    <property type="entry name" value="Aconitase iron-sulfur domain"/>
    <property type="match status" value="1"/>
</dbReference>
<dbReference type="GO" id="GO:0009098">
    <property type="term" value="P:L-leucine biosynthetic process"/>
    <property type="evidence" value="ECO:0007669"/>
    <property type="project" value="UniProtKB-UniRule"/>
</dbReference>
<sequence>MSPKTLYDKIWDAHLVHEAEDGSSLLYIDRHLVHEVTSPQAFEGLRLSGRTVRAPDKTIAVPDHNVPTDTDRAKGIENEQSRIQLEALDRNAKDFGVHYYPVSDVRQGIVHIIGPEQGWTLPGMTIVCGDSHTATHGAFGALAHGIGTSEVEHVLATQTLIQSKSKNMKVEITGTLPPGVTAKDITMAIIGRTGTAGGTGYVIEYSGSAIRELSMEGRMTVCNMAIEGGARAGLIAPDQTTFDYVKGRAHAPKGAQWDAAMAWWKTLYSDDDAHWDKVVTFDASEIAPLVTWGTSPEDVLPIDGEVPSPDSFEGGKVSAAQRALEYMGLKPGTRLQDIEIDTVFIGSCTNGRIEDLREVARIMEGRRVKDGIRAMIVPGSGLVRAQAEEEGIAAKLQEAGFEWRMAGCSMCLGMNPDQLAPGERCASTSNRNFEGRQGRGGRTHLMSPAMAAAAAVTGRLTDVRELAQDSVPA</sequence>
<evidence type="ECO:0000256" key="9">
    <source>
        <dbReference type="ARBA" id="ARBA00023004"/>
    </source>
</evidence>
<protein>
    <recommendedName>
        <fullName evidence="13">3-isopropylmalate dehydratase large subunit</fullName>
        <ecNumber evidence="13">4.2.1.33</ecNumber>
    </recommendedName>
    <alternativeName>
        <fullName evidence="13">Alpha-IPM isomerase</fullName>
        <shortName evidence="13">IPMI</shortName>
    </alternativeName>
    <alternativeName>
        <fullName evidence="13">Isopropylmalate isomerase</fullName>
    </alternativeName>
</protein>
<accession>A0A1X6YFT1</accession>
<evidence type="ECO:0000256" key="10">
    <source>
        <dbReference type="ARBA" id="ARBA00023014"/>
    </source>
</evidence>
<evidence type="ECO:0000256" key="7">
    <source>
        <dbReference type="ARBA" id="ARBA00022605"/>
    </source>
</evidence>
<dbReference type="EC" id="4.2.1.33" evidence="13"/>
<dbReference type="Proteomes" id="UP000193570">
    <property type="component" value="Unassembled WGS sequence"/>
</dbReference>
<evidence type="ECO:0000256" key="13">
    <source>
        <dbReference type="HAMAP-Rule" id="MF_01026"/>
    </source>
</evidence>
<dbReference type="PANTHER" id="PTHR43822:SF9">
    <property type="entry name" value="3-ISOPROPYLMALATE DEHYDRATASE"/>
    <property type="match status" value="1"/>
</dbReference>
<evidence type="ECO:0000256" key="4">
    <source>
        <dbReference type="ARBA" id="ARBA00011271"/>
    </source>
</evidence>
<keyword evidence="5 13" id="KW-0432">Leucine biosynthesis</keyword>
<dbReference type="CDD" id="cd01583">
    <property type="entry name" value="IPMI"/>
    <property type="match status" value="1"/>
</dbReference>
<feature type="binding site" evidence="13">
    <location>
        <position position="408"/>
    </location>
    <ligand>
        <name>[4Fe-4S] cluster</name>
        <dbReference type="ChEBI" id="CHEBI:49883"/>
    </ligand>
</feature>
<evidence type="ECO:0000313" key="16">
    <source>
        <dbReference type="Proteomes" id="UP000193570"/>
    </source>
</evidence>
<comment type="cofactor">
    <cofactor evidence="13">
        <name>[4Fe-4S] cluster</name>
        <dbReference type="ChEBI" id="CHEBI:49883"/>
    </cofactor>
    <text evidence="13">Binds 1 [4Fe-4S] cluster per subunit.</text>
</comment>
<keyword evidence="9 13" id="KW-0408">Iron</keyword>
<keyword evidence="6 13" id="KW-0004">4Fe-4S</keyword>
<evidence type="ECO:0000256" key="6">
    <source>
        <dbReference type="ARBA" id="ARBA00022485"/>
    </source>
</evidence>
<name>A0A1X6YFT1_9RHOB</name>
<dbReference type="PANTHER" id="PTHR43822">
    <property type="entry name" value="HOMOACONITASE, MITOCHONDRIAL-RELATED"/>
    <property type="match status" value="1"/>
</dbReference>
<evidence type="ECO:0000259" key="14">
    <source>
        <dbReference type="Pfam" id="PF00330"/>
    </source>
</evidence>
<dbReference type="FunFam" id="3.30.499.10:FF:000006">
    <property type="entry name" value="3-isopropylmalate dehydratase large subunit"/>
    <property type="match status" value="1"/>
</dbReference>
<comment type="catalytic activity">
    <reaction evidence="1 13">
        <text>(2R,3S)-3-isopropylmalate = (2S)-2-isopropylmalate</text>
        <dbReference type="Rhea" id="RHEA:32287"/>
        <dbReference type="ChEBI" id="CHEBI:1178"/>
        <dbReference type="ChEBI" id="CHEBI:35121"/>
        <dbReference type="EC" id="4.2.1.33"/>
    </reaction>
</comment>
<dbReference type="FunFam" id="3.30.499.10:FF:000007">
    <property type="entry name" value="3-isopropylmalate dehydratase large subunit"/>
    <property type="match status" value="1"/>
</dbReference>
<comment type="subunit">
    <text evidence="4 13">Heterodimer of LeuC and LeuD.</text>
</comment>
<feature type="domain" description="Aconitase/3-isopropylmalate dehydratase large subunit alpha/beta/alpha" evidence="14">
    <location>
        <begin position="8"/>
        <end position="458"/>
    </location>
</feature>
<dbReference type="InterPro" id="IPR001030">
    <property type="entry name" value="Acoase/IPM_deHydtase_lsu_aba"/>
</dbReference>
<dbReference type="GO" id="GO:0003861">
    <property type="term" value="F:3-isopropylmalate dehydratase activity"/>
    <property type="evidence" value="ECO:0007669"/>
    <property type="project" value="UniProtKB-UniRule"/>
</dbReference>
<proteinExistence type="inferred from homology"/>
<dbReference type="NCBIfam" id="TIGR00170">
    <property type="entry name" value="leuC"/>
    <property type="match status" value="1"/>
</dbReference>
<organism evidence="15 16">
    <name type="scientific">Roseivivax jejudonensis</name>
    <dbReference type="NCBI Taxonomy" id="1529041"/>
    <lineage>
        <taxon>Bacteria</taxon>
        <taxon>Pseudomonadati</taxon>
        <taxon>Pseudomonadota</taxon>
        <taxon>Alphaproteobacteria</taxon>
        <taxon>Rhodobacterales</taxon>
        <taxon>Roseobacteraceae</taxon>
        <taxon>Roseivivax</taxon>
    </lineage>
</organism>
<dbReference type="OrthoDB" id="9802769at2"/>
<dbReference type="NCBIfam" id="NF009116">
    <property type="entry name" value="PRK12466.1"/>
    <property type="match status" value="1"/>
</dbReference>
<keyword evidence="7 13" id="KW-0028">Amino-acid biosynthesis</keyword>
<keyword evidence="16" id="KW-1185">Reference proteome</keyword>
<dbReference type="InterPro" id="IPR015931">
    <property type="entry name" value="Acnase/IPM_dHydase_lsu_aba_1/3"/>
</dbReference>
<dbReference type="Gene3D" id="3.30.499.10">
    <property type="entry name" value="Aconitase, domain 3"/>
    <property type="match status" value="2"/>
</dbReference>